<dbReference type="InterPro" id="IPR036465">
    <property type="entry name" value="vWFA_dom_sf"/>
</dbReference>
<dbReference type="Pfam" id="PF13400">
    <property type="entry name" value="Tad"/>
    <property type="match status" value="1"/>
</dbReference>
<keyword evidence="4" id="KW-1185">Reference proteome</keyword>
<evidence type="ECO:0000256" key="1">
    <source>
        <dbReference type="SAM" id="Phobius"/>
    </source>
</evidence>
<keyword evidence="1" id="KW-0472">Membrane</keyword>
<accession>A0A2S5JFH2</accession>
<keyword evidence="1" id="KW-0812">Transmembrane</keyword>
<feature type="transmembrane region" description="Helical" evidence="1">
    <location>
        <begin position="33"/>
        <end position="52"/>
    </location>
</feature>
<dbReference type="InterPro" id="IPR002035">
    <property type="entry name" value="VWF_A"/>
</dbReference>
<dbReference type="AlphaFoldDB" id="A0A2S5JFH2"/>
<evidence type="ECO:0000259" key="2">
    <source>
        <dbReference type="PROSITE" id="PS50234"/>
    </source>
</evidence>
<dbReference type="EMBL" id="PRDS01000006">
    <property type="protein sequence ID" value="PPB80234.1"/>
    <property type="molecule type" value="Genomic_DNA"/>
</dbReference>
<evidence type="ECO:0000313" key="4">
    <source>
        <dbReference type="Proteomes" id="UP000239736"/>
    </source>
</evidence>
<dbReference type="Proteomes" id="UP000239736">
    <property type="component" value="Unassembled WGS sequence"/>
</dbReference>
<dbReference type="Gene3D" id="3.40.50.410">
    <property type="entry name" value="von Willebrand factor, type A domain"/>
    <property type="match status" value="1"/>
</dbReference>
<comment type="caution">
    <text evidence="3">The sequence shown here is derived from an EMBL/GenBank/DDBJ whole genome shotgun (WGS) entry which is preliminary data.</text>
</comment>
<dbReference type="InterPro" id="IPR028087">
    <property type="entry name" value="Tad_N"/>
</dbReference>
<dbReference type="RefSeq" id="WP_104071459.1">
    <property type="nucleotide sequence ID" value="NZ_PRDS01000006.1"/>
</dbReference>
<keyword evidence="1" id="KW-1133">Transmembrane helix</keyword>
<dbReference type="PROSITE" id="PS50234">
    <property type="entry name" value="VWFA"/>
    <property type="match status" value="1"/>
</dbReference>
<reference evidence="3 4" key="1">
    <citation type="submission" date="2018-01" db="EMBL/GenBank/DDBJ databases">
        <title>Genomic Encyclopedia of Archaeal and Bacterial Type Strains, Phase II (KMG-II): from individual species to whole genera.</title>
        <authorList>
            <person name="Goeker M."/>
        </authorList>
    </citation>
    <scope>NUCLEOTIDE SEQUENCE [LARGE SCALE GENOMIC DNA]</scope>
    <source>
        <strain evidence="3 4">DSM 12048</strain>
    </source>
</reference>
<dbReference type="OrthoDB" id="7522752at2"/>
<feature type="domain" description="VWFA" evidence="2">
    <location>
        <begin position="155"/>
        <end position="371"/>
    </location>
</feature>
<protein>
    <submittedName>
        <fullName evidence="3">Flp pilus assembly protein TadG</fullName>
    </submittedName>
</protein>
<dbReference type="SUPFAM" id="SSF53300">
    <property type="entry name" value="vWA-like"/>
    <property type="match status" value="1"/>
</dbReference>
<name>A0A2S5JFH2_9RHOB</name>
<sequence length="547" mass="60631">MIRSGLKQLTHRVARTAAARAVARFRREEDGSLIVFGLFCFVMMLLMTGVALDVMRYEERRTVLQATIDRAALAAADLQQTLPPKEVVKDYFVKAGLTPPKDEDIVVQQGAYNEYRKVAVKTSENMPTWFMRMVGINEMTTPAASTAEESIGQVEISLILDISGSMGRNNRLTNLKPAAKNFVDKIFDSTEPGKVSISIVPYSTQVNLTDDFASYFNISGEHGYSNCIEFDKAKGDFDTTAMDVGFGAGARVYQRNGHFDPFYTRKPPRLLNCRTESEAKILPFSGNRDELKSFINSLSAGGNTSIDIGMKWGAALLDSSLQPVVDGMIADGKLPAAFGDRPYAFDDAEALKIIVLMTDGENTTEYRLKPAYASGDSLLYTNTAYLSSGSKSIDQYSFYDPTRSSKKYYSFKKEKWLDKPYGDNSGDPGDAVRMTWPEVWDAMSLRYYAYNILYEATRSASRYYDFFDEAFYGIASDKDDRTTRLCNAAKAHGVKIFTIAFEAPTGGQNLLKSCASADGGFYNVAGLDIEKAFAGIVNSINKLRLTH</sequence>
<proteinExistence type="predicted"/>
<organism evidence="3 4">
    <name type="scientific">Albidovulum inexpectatum</name>
    <dbReference type="NCBI Taxonomy" id="196587"/>
    <lineage>
        <taxon>Bacteria</taxon>
        <taxon>Pseudomonadati</taxon>
        <taxon>Pseudomonadota</taxon>
        <taxon>Alphaproteobacteria</taxon>
        <taxon>Rhodobacterales</taxon>
        <taxon>Paracoccaceae</taxon>
        <taxon>Albidovulum</taxon>
    </lineage>
</organism>
<gene>
    <name evidence="3" type="ORF">LV82_02108</name>
</gene>
<evidence type="ECO:0000313" key="3">
    <source>
        <dbReference type="EMBL" id="PPB80234.1"/>
    </source>
</evidence>